<feature type="region of interest" description="Disordered" evidence="1">
    <location>
        <begin position="1"/>
        <end position="20"/>
    </location>
</feature>
<dbReference type="EMBL" id="BJXA01000149">
    <property type="protein sequence ID" value="GEM44249.1"/>
    <property type="molecule type" value="Genomic_DNA"/>
</dbReference>
<comment type="caution">
    <text evidence="2">The sequence shown here is derived from an EMBL/GenBank/DDBJ whole genome shotgun (WGS) entry which is preliminary data.</text>
</comment>
<evidence type="ECO:0000313" key="2">
    <source>
        <dbReference type="EMBL" id="GEM44249.1"/>
    </source>
</evidence>
<protein>
    <submittedName>
        <fullName evidence="2">Uncharacterized protein</fullName>
    </submittedName>
</protein>
<sequence>MTGWRTRRGHARIAKRGSSMCGPDSLKSNEVVNPLVAGGMGADWHRIATDFDDFSLLTVTVRYRRVGGRFADTELQQLPIEDLSGQFGRWPP</sequence>
<feature type="compositionally biased region" description="Basic residues" evidence="1">
    <location>
        <begin position="1"/>
        <end position="15"/>
    </location>
</feature>
<dbReference type="Proteomes" id="UP000321424">
    <property type="component" value="Unassembled WGS sequence"/>
</dbReference>
<organism evidence="2 3">
    <name type="scientific">Nocardia ninae NBRC 108245</name>
    <dbReference type="NCBI Taxonomy" id="1210091"/>
    <lineage>
        <taxon>Bacteria</taxon>
        <taxon>Bacillati</taxon>
        <taxon>Actinomycetota</taxon>
        <taxon>Actinomycetes</taxon>
        <taxon>Mycobacteriales</taxon>
        <taxon>Nocardiaceae</taxon>
        <taxon>Nocardia</taxon>
    </lineage>
</organism>
<name>A0A511MUI5_9NOCA</name>
<keyword evidence="3" id="KW-1185">Reference proteome</keyword>
<evidence type="ECO:0000313" key="3">
    <source>
        <dbReference type="Proteomes" id="UP000321424"/>
    </source>
</evidence>
<gene>
    <name evidence="2" type="ORF">NN4_87680</name>
</gene>
<evidence type="ECO:0000256" key="1">
    <source>
        <dbReference type="SAM" id="MobiDB-lite"/>
    </source>
</evidence>
<accession>A0A511MUI5</accession>
<dbReference type="AlphaFoldDB" id="A0A511MUI5"/>
<proteinExistence type="predicted"/>
<reference evidence="2 3" key="1">
    <citation type="submission" date="2019-07" db="EMBL/GenBank/DDBJ databases">
        <title>Whole genome shotgun sequence of Nocardia ninae NBRC 108245.</title>
        <authorList>
            <person name="Hosoyama A."/>
            <person name="Uohara A."/>
            <person name="Ohji S."/>
            <person name="Ichikawa N."/>
        </authorList>
    </citation>
    <scope>NUCLEOTIDE SEQUENCE [LARGE SCALE GENOMIC DNA]</scope>
    <source>
        <strain evidence="2 3">NBRC 108245</strain>
    </source>
</reference>